<accession>A0A2A9E8U6</accession>
<gene>
    <name evidence="6" type="ORF">ATL41_0053</name>
</gene>
<comment type="similarity">
    <text evidence="1">Belongs to the bacterial solute-binding protein 9 family.</text>
</comment>
<evidence type="ECO:0000256" key="4">
    <source>
        <dbReference type="SAM" id="MobiDB-lite"/>
    </source>
</evidence>
<evidence type="ECO:0000256" key="1">
    <source>
        <dbReference type="ARBA" id="ARBA00011028"/>
    </source>
</evidence>
<dbReference type="OrthoDB" id="9810636at2"/>
<dbReference type="GO" id="GO:0030001">
    <property type="term" value="P:metal ion transport"/>
    <property type="evidence" value="ECO:0007669"/>
    <property type="project" value="InterPro"/>
</dbReference>
<feature type="signal peptide" evidence="5">
    <location>
        <begin position="1"/>
        <end position="21"/>
    </location>
</feature>
<evidence type="ECO:0000256" key="2">
    <source>
        <dbReference type="ARBA" id="ARBA00022448"/>
    </source>
</evidence>
<dbReference type="InterPro" id="IPR050492">
    <property type="entry name" value="Bact_metal-bind_prot9"/>
</dbReference>
<evidence type="ECO:0000313" key="7">
    <source>
        <dbReference type="Proteomes" id="UP000221394"/>
    </source>
</evidence>
<evidence type="ECO:0000313" key="6">
    <source>
        <dbReference type="EMBL" id="PFG35378.1"/>
    </source>
</evidence>
<dbReference type="Gene3D" id="3.40.50.1980">
    <property type="entry name" value="Nitrogenase molybdenum iron protein domain"/>
    <property type="match status" value="2"/>
</dbReference>
<dbReference type="Pfam" id="PF01297">
    <property type="entry name" value="ZnuA"/>
    <property type="match status" value="1"/>
</dbReference>
<protein>
    <submittedName>
        <fullName evidence="6">Zinc transport system substrate-binding protein</fullName>
    </submittedName>
</protein>
<dbReference type="PANTHER" id="PTHR42953:SF3">
    <property type="entry name" value="HIGH-AFFINITY ZINC UPTAKE SYSTEM PROTEIN ZNUA"/>
    <property type="match status" value="1"/>
</dbReference>
<proteinExistence type="inferred from homology"/>
<dbReference type="InterPro" id="IPR006127">
    <property type="entry name" value="ZnuA-like"/>
</dbReference>
<evidence type="ECO:0000256" key="3">
    <source>
        <dbReference type="ARBA" id="ARBA00022729"/>
    </source>
</evidence>
<dbReference type="GO" id="GO:0046872">
    <property type="term" value="F:metal ion binding"/>
    <property type="evidence" value="ECO:0007669"/>
    <property type="project" value="InterPro"/>
</dbReference>
<name>A0A2A9E8U6_9MICO</name>
<dbReference type="PANTHER" id="PTHR42953">
    <property type="entry name" value="HIGH-AFFINITY ZINC UPTAKE SYSTEM PROTEIN ZNUA-RELATED"/>
    <property type="match status" value="1"/>
</dbReference>
<organism evidence="6 7">
    <name type="scientific">Flavimobilis soli</name>
    <dbReference type="NCBI Taxonomy" id="442709"/>
    <lineage>
        <taxon>Bacteria</taxon>
        <taxon>Bacillati</taxon>
        <taxon>Actinomycetota</taxon>
        <taxon>Actinomycetes</taxon>
        <taxon>Micrococcales</taxon>
        <taxon>Jonesiaceae</taxon>
        <taxon>Flavimobilis</taxon>
    </lineage>
</organism>
<dbReference type="AlphaFoldDB" id="A0A2A9E8U6"/>
<dbReference type="EMBL" id="PDJH01000001">
    <property type="protein sequence ID" value="PFG35378.1"/>
    <property type="molecule type" value="Genomic_DNA"/>
</dbReference>
<dbReference type="SUPFAM" id="SSF53807">
    <property type="entry name" value="Helical backbone' metal receptor"/>
    <property type="match status" value="1"/>
</dbReference>
<feature type="chain" id="PRO_5039123792" evidence="5">
    <location>
        <begin position="22"/>
        <end position="321"/>
    </location>
</feature>
<feature type="region of interest" description="Disordered" evidence="4">
    <location>
        <begin position="126"/>
        <end position="148"/>
    </location>
</feature>
<dbReference type="PROSITE" id="PS51257">
    <property type="entry name" value="PROKAR_LIPOPROTEIN"/>
    <property type="match status" value="1"/>
</dbReference>
<keyword evidence="7" id="KW-1185">Reference proteome</keyword>
<comment type="caution">
    <text evidence="6">The sequence shown here is derived from an EMBL/GenBank/DDBJ whole genome shotgun (WGS) entry which is preliminary data.</text>
</comment>
<dbReference type="Proteomes" id="UP000221394">
    <property type="component" value="Unassembled WGS sequence"/>
</dbReference>
<reference evidence="6 7" key="1">
    <citation type="submission" date="2017-10" db="EMBL/GenBank/DDBJ databases">
        <title>Sequencing the genomes of 1000 actinobacteria strains.</title>
        <authorList>
            <person name="Klenk H.-P."/>
        </authorList>
    </citation>
    <scope>NUCLEOTIDE SEQUENCE [LARGE SCALE GENOMIC DNA]</scope>
    <source>
        <strain evidence="6 7">DSM 21574</strain>
    </source>
</reference>
<keyword evidence="2" id="KW-0813">Transport</keyword>
<sequence length="321" mass="33380">MWDVTSRARTLLTAAAATALALGTAACSTGSSEPDAALDVLASFYPLQFVAEQVGGPAVSVANLTPPGGEPHNLELSPATLRTVAKADVVIYQSGFQAAVDQAVADGSPKATLDAARFADLDAHAEHEGEEHDDHADESHDGHDHGGLDPHFWLDPTLLAGLATEVGETFATADPDDAAGYRERAAALVATLAELDDAFTTGLASCDSRTFVTTHEAFGYLAHRYDLEQIGISGLDPETEPSPARLREVSKVIEEAGVRTVFSESATTAKVAKVLADDLGIETAVLDPLESRTDAQLAADADYLAAMTANLAALKEALGCA</sequence>
<keyword evidence="3 5" id="KW-0732">Signal</keyword>
<evidence type="ECO:0000256" key="5">
    <source>
        <dbReference type="SAM" id="SignalP"/>
    </source>
</evidence>